<accession>A0A1J5NZ16</accession>
<proteinExistence type="predicted"/>
<evidence type="ECO:0000313" key="3">
    <source>
        <dbReference type="EMBL" id="OIQ64497.1"/>
    </source>
</evidence>
<protein>
    <recommendedName>
        <fullName evidence="2">Extensin-like C-terminal domain-containing protein</fullName>
    </recommendedName>
</protein>
<name>A0A1J5NZ16_9ZZZZ</name>
<dbReference type="Pfam" id="PF06904">
    <property type="entry name" value="Extensin-like_C"/>
    <property type="match status" value="1"/>
</dbReference>
<feature type="compositionally biased region" description="Basic and acidic residues" evidence="1">
    <location>
        <begin position="267"/>
        <end position="277"/>
    </location>
</feature>
<dbReference type="AlphaFoldDB" id="A0A1J5NZ16"/>
<feature type="compositionally biased region" description="Basic and acidic residues" evidence="1">
    <location>
        <begin position="230"/>
        <end position="248"/>
    </location>
</feature>
<evidence type="ECO:0000259" key="2">
    <source>
        <dbReference type="Pfam" id="PF06904"/>
    </source>
</evidence>
<gene>
    <name evidence="3" type="ORF">GALL_539530</name>
</gene>
<feature type="region of interest" description="Disordered" evidence="1">
    <location>
        <begin position="1"/>
        <end position="30"/>
    </location>
</feature>
<feature type="region of interest" description="Disordered" evidence="1">
    <location>
        <begin position="227"/>
        <end position="277"/>
    </location>
</feature>
<comment type="caution">
    <text evidence="3">The sequence shown here is derived from an EMBL/GenBank/DDBJ whole genome shotgun (WGS) entry which is preliminary data.</text>
</comment>
<feature type="compositionally biased region" description="Low complexity" evidence="1">
    <location>
        <begin position="1"/>
        <end position="14"/>
    </location>
</feature>
<organism evidence="3">
    <name type="scientific">mine drainage metagenome</name>
    <dbReference type="NCBI Taxonomy" id="410659"/>
    <lineage>
        <taxon>unclassified sequences</taxon>
        <taxon>metagenomes</taxon>
        <taxon>ecological metagenomes</taxon>
    </lineage>
</organism>
<reference evidence="3" key="1">
    <citation type="submission" date="2016-10" db="EMBL/GenBank/DDBJ databases">
        <title>Sequence of Gallionella enrichment culture.</title>
        <authorList>
            <person name="Poehlein A."/>
            <person name="Muehling M."/>
            <person name="Daniel R."/>
        </authorList>
    </citation>
    <scope>NUCLEOTIDE SEQUENCE</scope>
</reference>
<dbReference type="InterPro" id="IPR009683">
    <property type="entry name" value="Extensin-like_C"/>
</dbReference>
<dbReference type="EMBL" id="MLJW01008067">
    <property type="protein sequence ID" value="OIQ64497.1"/>
    <property type="molecule type" value="Genomic_DNA"/>
</dbReference>
<sequence>MEAPAAKPDGPAAGQETPVGTDKPAAGPVVAAPQPSACRVALTDAIAIAPSLPDIRGAGGCGGEDLVRLEAVVLPDKHRVPVEPAAILGCAMAPAIADWIRTDMAQLAKSLGSAISGLDNFDSFECRGRTRIVGAQLSEHGRANALDVRSLKLANGRSISLTDRTVPRGLREGVLRSVCARFSTVLGPGSDWYHEDHIHLDLMERHNDYKICQWNVWDPLPQVAPLLPAERPEDAPPREVAAKSDAAKSDSVVPETGGAKPSAGESTADKPPAKKRR</sequence>
<feature type="domain" description="Extensin-like C-terminal" evidence="2">
    <location>
        <begin position="37"/>
        <end position="213"/>
    </location>
</feature>
<evidence type="ECO:0000256" key="1">
    <source>
        <dbReference type="SAM" id="MobiDB-lite"/>
    </source>
</evidence>